<organism evidence="1 2">
    <name type="scientific">Desulfovibrio subterraneus</name>
    <dbReference type="NCBI Taxonomy" id="2718620"/>
    <lineage>
        <taxon>Bacteria</taxon>
        <taxon>Pseudomonadati</taxon>
        <taxon>Thermodesulfobacteriota</taxon>
        <taxon>Desulfovibrionia</taxon>
        <taxon>Desulfovibrionales</taxon>
        <taxon>Desulfovibrionaceae</taxon>
        <taxon>Desulfovibrio</taxon>
    </lineage>
</organism>
<accession>A0A7J0BK28</accession>
<proteinExistence type="predicted"/>
<evidence type="ECO:0000313" key="1">
    <source>
        <dbReference type="EMBL" id="GFM34066.1"/>
    </source>
</evidence>
<evidence type="ECO:0008006" key="3">
    <source>
        <dbReference type="Google" id="ProtNLM"/>
    </source>
</evidence>
<dbReference type="AlphaFoldDB" id="A0A7J0BK28"/>
<comment type="caution">
    <text evidence="1">The sequence shown here is derived from an EMBL/GenBank/DDBJ whole genome shotgun (WGS) entry which is preliminary data.</text>
</comment>
<reference evidence="1 2" key="1">
    <citation type="submission" date="2020-05" db="EMBL/GenBank/DDBJ databases">
        <title>Draft genome sequence of Desulfovibrio sp. strain HN2T.</title>
        <authorList>
            <person name="Ueno A."/>
            <person name="Tamazawa S."/>
            <person name="Tamamura S."/>
            <person name="Murakami T."/>
            <person name="Kiyama T."/>
            <person name="Inomata H."/>
            <person name="Amano Y."/>
            <person name="Miyakawa K."/>
            <person name="Tamaki H."/>
            <person name="Naganuma T."/>
            <person name="Kaneko K."/>
        </authorList>
    </citation>
    <scope>NUCLEOTIDE SEQUENCE [LARGE SCALE GENOMIC DNA]</scope>
    <source>
        <strain evidence="1 2">HN2</strain>
    </source>
</reference>
<protein>
    <recommendedName>
        <fullName evidence="3">ASCH domain-containing protein</fullName>
    </recommendedName>
</protein>
<dbReference type="Proteomes" id="UP000503840">
    <property type="component" value="Unassembled WGS sequence"/>
</dbReference>
<keyword evidence="2" id="KW-1185">Reference proteome</keyword>
<evidence type="ECO:0000313" key="2">
    <source>
        <dbReference type="Proteomes" id="UP000503840"/>
    </source>
</evidence>
<sequence length="102" mass="11536">MNAKPLFLPLMRRYFEAFVRGEKHTEFRQVSKRWNLDKVTVGRPVTLSSGYGSHSRLQGVVESVKVAHSSTLPEEDRTAVLECYGGDVELICIGIKIDRQEA</sequence>
<dbReference type="EMBL" id="BLVO01000013">
    <property type="protein sequence ID" value="GFM34066.1"/>
    <property type="molecule type" value="Genomic_DNA"/>
</dbReference>
<dbReference type="RefSeq" id="WP_174405695.1">
    <property type="nucleotide sequence ID" value="NZ_BLVO01000013.1"/>
</dbReference>
<gene>
    <name evidence="1" type="ORF">DSM101010T_24310</name>
</gene>
<name>A0A7J0BK28_9BACT</name>